<keyword evidence="7" id="KW-1185">Reference proteome</keyword>
<evidence type="ECO:0000256" key="2">
    <source>
        <dbReference type="ARBA" id="ARBA00022833"/>
    </source>
</evidence>
<reference evidence="7" key="1">
    <citation type="submission" date="2015-08" db="EMBL/GenBank/DDBJ databases">
        <title>Vibrio galatheae sp. nov., a novel member of the Vibrionaceae family isolated from the Solomon Islands.</title>
        <authorList>
            <person name="Giubergia S."/>
            <person name="Machado H."/>
            <person name="Mateiu R.V."/>
            <person name="Gram L."/>
        </authorList>
    </citation>
    <scope>NUCLEOTIDE SEQUENCE [LARGE SCALE GENOMIC DNA]</scope>
    <source>
        <strain evidence="7">DSM 19134</strain>
    </source>
</reference>
<keyword evidence="3" id="KW-0560">Oxidoreductase</keyword>
<dbReference type="InterPro" id="IPR011032">
    <property type="entry name" value="GroES-like_sf"/>
</dbReference>
<dbReference type="InterPro" id="IPR002328">
    <property type="entry name" value="ADH_Zn_CS"/>
</dbReference>
<dbReference type="GO" id="GO:0008270">
    <property type="term" value="F:zinc ion binding"/>
    <property type="evidence" value="ECO:0007669"/>
    <property type="project" value="InterPro"/>
</dbReference>
<dbReference type="PATRIC" id="fig|171383.3.peg.239"/>
<dbReference type="Pfam" id="PF08240">
    <property type="entry name" value="ADH_N"/>
    <property type="match status" value="1"/>
</dbReference>
<dbReference type="SUPFAM" id="SSF51735">
    <property type="entry name" value="NAD(P)-binding Rossmann-fold domains"/>
    <property type="match status" value="1"/>
</dbReference>
<dbReference type="PROSITE" id="PS00059">
    <property type="entry name" value="ADH_ZINC"/>
    <property type="match status" value="1"/>
</dbReference>
<dbReference type="SUPFAM" id="SSF50129">
    <property type="entry name" value="GroES-like"/>
    <property type="match status" value="1"/>
</dbReference>
<accession>A0A0M0I4I6</accession>
<dbReference type="OrthoDB" id="9773078at2"/>
<comment type="similarity">
    <text evidence="4">Belongs to the zinc-containing alcohol dehydrogenase family.</text>
</comment>
<gene>
    <name evidence="6" type="ORF">AKJ31_01175</name>
</gene>
<sequence length="344" mass="37163">MKRTAAILTGPKKFQIIEEDIPAIQPHEVLVEVEAIGLCHSDMPTYLGDSQLGFDERGHMAMIKDIQYPAHIGHESVGVITEVGSEVSDYKVGDYVGFIPAVAGFASHLVVPAAFCIPIPNELPREELKYCLAEPLMCVGNIVKVANPSLGETVAVVGCGMMGLLTIAGLKHSAASKIIAVDVQDSRLELAKELGATHTINPTSGNLTDLVDELTDRLGADVVVEITGSLRGLKTALKVVRYGDLLGSAGRGKILIPSLYAKEETWDPEIGYELAYRSPVLHSVHPLYAEDYIKVAKESIEASAKGILPIKKLISHEFTLDDIQKGFELMESGDPRYIKGIIKP</sequence>
<keyword evidence="1 4" id="KW-0479">Metal-binding</keyword>
<evidence type="ECO:0000313" key="7">
    <source>
        <dbReference type="Proteomes" id="UP000037530"/>
    </source>
</evidence>
<dbReference type="EMBL" id="LHPI01000001">
    <property type="protein sequence ID" value="KOO09007.1"/>
    <property type="molecule type" value="Genomic_DNA"/>
</dbReference>
<dbReference type="Proteomes" id="UP000037530">
    <property type="component" value="Unassembled WGS sequence"/>
</dbReference>
<dbReference type="Gene3D" id="3.40.50.720">
    <property type="entry name" value="NAD(P)-binding Rossmann-like Domain"/>
    <property type="match status" value="1"/>
</dbReference>
<keyword evidence="2 4" id="KW-0862">Zinc</keyword>
<dbReference type="PANTHER" id="PTHR43401:SF2">
    <property type="entry name" value="L-THREONINE 3-DEHYDROGENASE"/>
    <property type="match status" value="1"/>
</dbReference>
<proteinExistence type="inferred from homology"/>
<dbReference type="Pfam" id="PF00107">
    <property type="entry name" value="ADH_zinc_N"/>
    <property type="match status" value="1"/>
</dbReference>
<dbReference type="PANTHER" id="PTHR43401">
    <property type="entry name" value="L-THREONINE 3-DEHYDROGENASE"/>
    <property type="match status" value="1"/>
</dbReference>
<evidence type="ECO:0000313" key="6">
    <source>
        <dbReference type="EMBL" id="KOO09007.1"/>
    </source>
</evidence>
<evidence type="ECO:0000256" key="4">
    <source>
        <dbReference type="RuleBase" id="RU361277"/>
    </source>
</evidence>
<dbReference type="RefSeq" id="WP_053407259.1">
    <property type="nucleotide sequence ID" value="NZ_DAIPHI010000255.1"/>
</dbReference>
<dbReference type="Gene3D" id="3.90.180.10">
    <property type="entry name" value="Medium-chain alcohol dehydrogenases, catalytic domain"/>
    <property type="match status" value="2"/>
</dbReference>
<dbReference type="InterPro" id="IPR013149">
    <property type="entry name" value="ADH-like_C"/>
</dbReference>
<dbReference type="InterPro" id="IPR013154">
    <property type="entry name" value="ADH-like_N"/>
</dbReference>
<comment type="cofactor">
    <cofactor evidence="4">
        <name>Zn(2+)</name>
        <dbReference type="ChEBI" id="CHEBI:29105"/>
    </cofactor>
</comment>
<dbReference type="InterPro" id="IPR050129">
    <property type="entry name" value="Zn_alcohol_dh"/>
</dbReference>
<dbReference type="InterPro" id="IPR020843">
    <property type="entry name" value="ER"/>
</dbReference>
<dbReference type="AlphaFoldDB" id="A0A0M0I4I6"/>
<dbReference type="STRING" id="171383.AKJ31_01175"/>
<evidence type="ECO:0000256" key="1">
    <source>
        <dbReference type="ARBA" id="ARBA00022723"/>
    </source>
</evidence>
<name>A0A0M0I4I6_9VIBR</name>
<evidence type="ECO:0000256" key="3">
    <source>
        <dbReference type="ARBA" id="ARBA00023002"/>
    </source>
</evidence>
<comment type="caution">
    <text evidence="6">The sequence shown here is derived from an EMBL/GenBank/DDBJ whole genome shotgun (WGS) entry which is preliminary data.</text>
</comment>
<protein>
    <recommendedName>
        <fullName evidence="5">Enoyl reductase (ER) domain-containing protein</fullName>
    </recommendedName>
</protein>
<feature type="domain" description="Enoyl reductase (ER)" evidence="5">
    <location>
        <begin position="10"/>
        <end position="342"/>
    </location>
</feature>
<organism evidence="6 7">
    <name type="scientific">Vibrio hepatarius</name>
    <dbReference type="NCBI Taxonomy" id="171383"/>
    <lineage>
        <taxon>Bacteria</taxon>
        <taxon>Pseudomonadati</taxon>
        <taxon>Pseudomonadota</taxon>
        <taxon>Gammaproteobacteria</taxon>
        <taxon>Vibrionales</taxon>
        <taxon>Vibrionaceae</taxon>
        <taxon>Vibrio</taxon>
        <taxon>Vibrio oreintalis group</taxon>
    </lineage>
</organism>
<dbReference type="GO" id="GO:0016616">
    <property type="term" value="F:oxidoreductase activity, acting on the CH-OH group of donors, NAD or NADP as acceptor"/>
    <property type="evidence" value="ECO:0007669"/>
    <property type="project" value="UniProtKB-ARBA"/>
</dbReference>
<evidence type="ECO:0000259" key="5">
    <source>
        <dbReference type="SMART" id="SM00829"/>
    </source>
</evidence>
<dbReference type="InterPro" id="IPR036291">
    <property type="entry name" value="NAD(P)-bd_dom_sf"/>
</dbReference>
<dbReference type="SMART" id="SM00829">
    <property type="entry name" value="PKS_ER"/>
    <property type="match status" value="1"/>
</dbReference>